<dbReference type="InterPro" id="IPR023091">
    <property type="entry name" value="MetalPrtase_cat_dom_sf_prd"/>
</dbReference>
<evidence type="ECO:0000256" key="6">
    <source>
        <dbReference type="ARBA" id="ARBA00022833"/>
    </source>
</evidence>
<dbReference type="PANTHER" id="PTHR46986">
    <property type="entry name" value="ENDORIBONUCLEASE YBEY, CHLOROPLASTIC"/>
    <property type="match status" value="1"/>
</dbReference>
<evidence type="ECO:0000256" key="4">
    <source>
        <dbReference type="ARBA" id="ARBA00022759"/>
    </source>
</evidence>
<evidence type="ECO:0000256" key="3">
    <source>
        <dbReference type="ARBA" id="ARBA00022723"/>
    </source>
</evidence>
<keyword evidence="5 7" id="KW-0378">Hydrolase</keyword>
<keyword evidence="9" id="KW-1185">Reference proteome</keyword>
<dbReference type="GO" id="GO:0008270">
    <property type="term" value="F:zinc ion binding"/>
    <property type="evidence" value="ECO:0007669"/>
    <property type="project" value="UniProtKB-UniRule"/>
</dbReference>
<dbReference type="GO" id="GO:0004521">
    <property type="term" value="F:RNA endonuclease activity"/>
    <property type="evidence" value="ECO:0007669"/>
    <property type="project" value="UniProtKB-UniRule"/>
</dbReference>
<feature type="binding site" evidence="7">
    <location>
        <position position="142"/>
    </location>
    <ligand>
        <name>Zn(2+)</name>
        <dbReference type="ChEBI" id="CHEBI:29105"/>
        <note>catalytic</note>
    </ligand>
</feature>
<reference evidence="8 9" key="1">
    <citation type="submission" date="2016-07" db="EMBL/GenBank/DDBJ databases">
        <title>Draft Genome Sequence of Methylobrevis pamukkalensis PK2.</title>
        <authorList>
            <person name="Vasilenko O.V."/>
            <person name="Doronina N.V."/>
            <person name="Shmareva M.N."/>
            <person name="Tarlachkov S.V."/>
            <person name="Mustakhimov I."/>
            <person name="Trotsenko Y.A."/>
        </authorList>
    </citation>
    <scope>NUCLEOTIDE SEQUENCE [LARGE SCALE GENOMIC DNA]</scope>
    <source>
        <strain evidence="8 9">PK2</strain>
    </source>
</reference>
<accession>A0A1E3H8M2</accession>
<keyword evidence="7" id="KW-0698">rRNA processing</keyword>
<dbReference type="PATRIC" id="fig|1439726.3.peg.579"/>
<keyword evidence="7" id="KW-0690">Ribosome biogenesis</keyword>
<keyword evidence="2 7" id="KW-0540">Nuclease</keyword>
<comment type="caution">
    <text evidence="8">The sequence shown here is derived from an EMBL/GenBank/DDBJ whole genome shotgun (WGS) entry which is preliminary data.</text>
</comment>
<dbReference type="GO" id="GO:0004222">
    <property type="term" value="F:metalloendopeptidase activity"/>
    <property type="evidence" value="ECO:0007669"/>
    <property type="project" value="InterPro"/>
</dbReference>
<keyword evidence="6 7" id="KW-0862">Zinc</keyword>
<proteinExistence type="inferred from homology"/>
<dbReference type="NCBIfam" id="TIGR00043">
    <property type="entry name" value="rRNA maturation RNase YbeY"/>
    <property type="match status" value="1"/>
</dbReference>
<feature type="binding site" evidence="7">
    <location>
        <position position="132"/>
    </location>
    <ligand>
        <name>Zn(2+)</name>
        <dbReference type="ChEBI" id="CHEBI:29105"/>
        <note>catalytic</note>
    </ligand>
</feature>
<comment type="function">
    <text evidence="7">Single strand-specific metallo-endoribonuclease involved in late-stage 70S ribosome quality control and in maturation of the 3' terminus of the 16S rRNA.</text>
</comment>
<evidence type="ECO:0000256" key="2">
    <source>
        <dbReference type="ARBA" id="ARBA00022722"/>
    </source>
</evidence>
<dbReference type="Gene3D" id="3.40.390.30">
    <property type="entry name" value="Metalloproteases ('zincins'), catalytic domain"/>
    <property type="match status" value="1"/>
</dbReference>
<protein>
    <recommendedName>
        <fullName evidence="7">Endoribonuclease YbeY</fullName>
        <ecNumber evidence="7">3.1.-.-</ecNumber>
    </recommendedName>
</protein>
<dbReference type="Pfam" id="PF02130">
    <property type="entry name" value="YbeY"/>
    <property type="match status" value="1"/>
</dbReference>
<organism evidence="8 9">
    <name type="scientific">Methylobrevis pamukkalensis</name>
    <dbReference type="NCBI Taxonomy" id="1439726"/>
    <lineage>
        <taxon>Bacteria</taxon>
        <taxon>Pseudomonadati</taxon>
        <taxon>Pseudomonadota</taxon>
        <taxon>Alphaproteobacteria</taxon>
        <taxon>Hyphomicrobiales</taxon>
        <taxon>Pleomorphomonadaceae</taxon>
        <taxon>Methylobrevis</taxon>
    </lineage>
</organism>
<dbReference type="GO" id="GO:0006364">
    <property type="term" value="P:rRNA processing"/>
    <property type="evidence" value="ECO:0007669"/>
    <property type="project" value="UniProtKB-UniRule"/>
</dbReference>
<evidence type="ECO:0000256" key="7">
    <source>
        <dbReference type="HAMAP-Rule" id="MF_00009"/>
    </source>
</evidence>
<dbReference type="AlphaFoldDB" id="A0A1E3H8M2"/>
<evidence type="ECO:0000256" key="5">
    <source>
        <dbReference type="ARBA" id="ARBA00022801"/>
    </source>
</evidence>
<dbReference type="PANTHER" id="PTHR46986:SF1">
    <property type="entry name" value="ENDORIBONUCLEASE YBEY, CHLOROPLASTIC"/>
    <property type="match status" value="1"/>
</dbReference>
<comment type="similarity">
    <text evidence="1 7">Belongs to the endoribonuclease YbeY family.</text>
</comment>
<dbReference type="InterPro" id="IPR002036">
    <property type="entry name" value="YbeY"/>
</dbReference>
<dbReference type="EMBL" id="MCRJ01000007">
    <property type="protein sequence ID" value="ODN72146.1"/>
    <property type="molecule type" value="Genomic_DNA"/>
</dbReference>
<name>A0A1E3H8M2_9HYPH</name>
<keyword evidence="7" id="KW-0963">Cytoplasm</keyword>
<dbReference type="SUPFAM" id="SSF55486">
    <property type="entry name" value="Metalloproteases ('zincins'), catalytic domain"/>
    <property type="match status" value="1"/>
</dbReference>
<dbReference type="EC" id="3.1.-.-" evidence="7"/>
<dbReference type="RefSeq" id="WP_069305702.1">
    <property type="nucleotide sequence ID" value="NZ_MCRJ01000007.1"/>
</dbReference>
<keyword evidence="3 7" id="KW-0479">Metal-binding</keyword>
<evidence type="ECO:0000313" key="9">
    <source>
        <dbReference type="Proteomes" id="UP000094622"/>
    </source>
</evidence>
<dbReference type="GO" id="GO:0005737">
    <property type="term" value="C:cytoplasm"/>
    <property type="evidence" value="ECO:0007669"/>
    <property type="project" value="UniProtKB-SubCell"/>
</dbReference>
<feature type="binding site" evidence="7">
    <location>
        <position position="136"/>
    </location>
    <ligand>
        <name>Zn(2+)</name>
        <dbReference type="ChEBI" id="CHEBI:29105"/>
        <note>catalytic</note>
    </ligand>
</feature>
<dbReference type="PROSITE" id="PS01306">
    <property type="entry name" value="UPF0054"/>
    <property type="match status" value="1"/>
</dbReference>
<evidence type="ECO:0000256" key="1">
    <source>
        <dbReference type="ARBA" id="ARBA00010875"/>
    </source>
</evidence>
<dbReference type="HAMAP" id="MF_00009">
    <property type="entry name" value="Endoribonucl_YbeY"/>
    <property type="match status" value="1"/>
</dbReference>
<evidence type="ECO:0000313" key="8">
    <source>
        <dbReference type="EMBL" id="ODN72146.1"/>
    </source>
</evidence>
<dbReference type="Proteomes" id="UP000094622">
    <property type="component" value="Unassembled WGS sequence"/>
</dbReference>
<comment type="subcellular location">
    <subcellularLocation>
        <location evidence="7">Cytoplasm</location>
    </subcellularLocation>
</comment>
<gene>
    <name evidence="7 8" type="primary">ybeY</name>
    <name evidence="8" type="ORF">A6302_00550</name>
</gene>
<dbReference type="InterPro" id="IPR020549">
    <property type="entry name" value="YbeY_CS"/>
</dbReference>
<comment type="cofactor">
    <cofactor evidence="7">
        <name>Zn(2+)</name>
        <dbReference type="ChEBI" id="CHEBI:29105"/>
    </cofactor>
    <text evidence="7">Binds 1 zinc ion.</text>
</comment>
<sequence>MSRQPAPSSRSAVPPLVVDLVVEAGDWGAEEDLEAMAERTSAAVLARAPQKVRPGTEVTLLFVDDAAIREINREHRGFDKPTNVLSFPMQPPGAALYGPMLGDIVIARETVVREADEAGIPLDHHLAHMMVHGLLHLLGHDHVEADEADAMEALETAILGDLAIPDPYCGTDPV</sequence>
<keyword evidence="4 7" id="KW-0255">Endonuclease</keyword>